<dbReference type="AlphaFoldDB" id="A0A852UW95"/>
<dbReference type="Proteomes" id="UP000576393">
    <property type="component" value="Unassembled WGS sequence"/>
</dbReference>
<dbReference type="RefSeq" id="WP_218911535.1">
    <property type="nucleotide sequence ID" value="NZ_JACCCO010000001.1"/>
</dbReference>
<protein>
    <submittedName>
        <fullName evidence="1">Uncharacterized protein</fullName>
    </submittedName>
</protein>
<gene>
    <name evidence="1" type="ORF">HDA43_000074</name>
</gene>
<dbReference type="Gene3D" id="3.40.50.1820">
    <property type="entry name" value="alpha/beta hydrolase"/>
    <property type="match status" value="1"/>
</dbReference>
<organism evidence="1 2">
    <name type="scientific">Streptosporangium sandarakinum</name>
    <dbReference type="NCBI Taxonomy" id="1260955"/>
    <lineage>
        <taxon>Bacteria</taxon>
        <taxon>Bacillati</taxon>
        <taxon>Actinomycetota</taxon>
        <taxon>Actinomycetes</taxon>
        <taxon>Streptosporangiales</taxon>
        <taxon>Streptosporangiaceae</taxon>
        <taxon>Streptosporangium</taxon>
    </lineage>
</organism>
<dbReference type="EMBL" id="JACCCO010000001">
    <property type="protein sequence ID" value="NYF37915.1"/>
    <property type="molecule type" value="Genomic_DNA"/>
</dbReference>
<keyword evidence="2" id="KW-1185">Reference proteome</keyword>
<reference evidence="1 2" key="1">
    <citation type="submission" date="2020-07" db="EMBL/GenBank/DDBJ databases">
        <title>Sequencing the genomes of 1000 actinobacteria strains.</title>
        <authorList>
            <person name="Klenk H.-P."/>
        </authorList>
    </citation>
    <scope>NUCLEOTIDE SEQUENCE [LARGE SCALE GENOMIC DNA]</scope>
    <source>
        <strain evidence="1 2">DSM 45763</strain>
    </source>
</reference>
<proteinExistence type="predicted"/>
<dbReference type="InterPro" id="IPR029058">
    <property type="entry name" value="AB_hydrolase_fold"/>
</dbReference>
<evidence type="ECO:0000313" key="1">
    <source>
        <dbReference type="EMBL" id="NYF37915.1"/>
    </source>
</evidence>
<sequence length="106" mass="11040">MSAIYRSEAGAEEIRRRYRDALGDWPVPAEQVRVPTRQGETFVVVSGPQDAPPMVLLPVFPDDTLRRLTVPVPVTVGGSPEAVPGDAGGAFAQEAAGALAEEAGGA</sequence>
<evidence type="ECO:0000313" key="2">
    <source>
        <dbReference type="Proteomes" id="UP000576393"/>
    </source>
</evidence>
<name>A0A852UW95_9ACTN</name>
<comment type="caution">
    <text evidence="1">The sequence shown here is derived from an EMBL/GenBank/DDBJ whole genome shotgun (WGS) entry which is preliminary data.</text>
</comment>
<accession>A0A852UW95</accession>